<dbReference type="PANTHER" id="PTHR44154:SF1">
    <property type="entry name" value="QUINONE OXIDOREDUCTASE"/>
    <property type="match status" value="1"/>
</dbReference>
<dbReference type="Pfam" id="PF00107">
    <property type="entry name" value="ADH_zinc_N"/>
    <property type="match status" value="1"/>
</dbReference>
<reference evidence="3 4" key="1">
    <citation type="submission" date="2017-03" db="EMBL/GenBank/DDBJ databases">
        <title>Draft genome sequence of Streptomyces scabrisporus NF3, endophyte isolated from Amphipterygium adstringens.</title>
        <authorList>
            <person name="Vazquez M."/>
            <person name="Ceapa C.D."/>
            <person name="Rodriguez Luna D."/>
            <person name="Sanchez Esquivel S."/>
        </authorList>
    </citation>
    <scope>NUCLEOTIDE SEQUENCE [LARGE SCALE GENOMIC DNA]</scope>
    <source>
        <strain evidence="3 4">NF3</strain>
    </source>
</reference>
<feature type="domain" description="Enoyl reductase (ER)" evidence="2">
    <location>
        <begin position="10"/>
        <end position="321"/>
    </location>
</feature>
<dbReference type="InterPro" id="IPR051603">
    <property type="entry name" value="Zinc-ADH_QOR/CCCR"/>
</dbReference>
<dbReference type="OrthoDB" id="4190732at2"/>
<dbReference type="PANTHER" id="PTHR44154">
    <property type="entry name" value="QUINONE OXIDOREDUCTASE"/>
    <property type="match status" value="1"/>
</dbReference>
<protein>
    <submittedName>
        <fullName evidence="3">Oxidoreductase</fullName>
    </submittedName>
</protein>
<sequence>MRAAFIDSLGPAENIRYGELPAPTPGPTDVLVDVLGTTVNPVDILLRSGVFRTPVGFPLVISRDLVGTVAAAGPGAPGFTVGDLVWANSLGHGGRPGAAAEQAVVAADRLYPLPAGVDPTAAVAVVHPAATAYLALFTHGRVTAGDTVLVLGAAGNVGSAMVTLAVDAGARVIATAAAADLHHCRALGADAAFDYRDPKLLDLIAAACPGGVDVHLDCSGRNDLTEAVELLAPRGRVVVLAATGTDPVVPVRRLYMKDCSIAGFVISHATSGELAEAAGTINRLLANGRLRARTLEQQPLSAAAEMHRRMEQGRLHGRRVVLLPGG</sequence>
<dbReference type="SUPFAM" id="SSF51735">
    <property type="entry name" value="NAD(P)-binding Rossmann-fold domains"/>
    <property type="match status" value="1"/>
</dbReference>
<evidence type="ECO:0000313" key="3">
    <source>
        <dbReference type="EMBL" id="OPC80426.1"/>
    </source>
</evidence>
<dbReference type="InterPro" id="IPR011032">
    <property type="entry name" value="GroES-like_sf"/>
</dbReference>
<proteinExistence type="predicted"/>
<dbReference type="InterPro" id="IPR020843">
    <property type="entry name" value="ER"/>
</dbReference>
<dbReference type="SUPFAM" id="SSF50129">
    <property type="entry name" value="GroES-like"/>
    <property type="match status" value="1"/>
</dbReference>
<evidence type="ECO:0000259" key="2">
    <source>
        <dbReference type="SMART" id="SM00829"/>
    </source>
</evidence>
<dbReference type="AlphaFoldDB" id="A0A1T3NUG2"/>
<comment type="caution">
    <text evidence="3">The sequence shown here is derived from an EMBL/GenBank/DDBJ whole genome shotgun (WGS) entry which is preliminary data.</text>
</comment>
<dbReference type="RefSeq" id="WP_078974685.1">
    <property type="nucleotide sequence ID" value="NZ_MWQN01000001.1"/>
</dbReference>
<dbReference type="CDD" id="cd08253">
    <property type="entry name" value="zeta_crystallin"/>
    <property type="match status" value="1"/>
</dbReference>
<dbReference type="InterPro" id="IPR013154">
    <property type="entry name" value="ADH-like_N"/>
</dbReference>
<accession>A0A1T3NUG2</accession>
<keyword evidence="4" id="KW-1185">Reference proteome</keyword>
<gene>
    <name evidence="3" type="ORF">B4N89_05225</name>
</gene>
<dbReference type="STRING" id="159449.B4N89_05225"/>
<dbReference type="InterPro" id="IPR036291">
    <property type="entry name" value="NAD(P)-bd_dom_sf"/>
</dbReference>
<dbReference type="Proteomes" id="UP000190037">
    <property type="component" value="Unassembled WGS sequence"/>
</dbReference>
<dbReference type="GO" id="GO:0016491">
    <property type="term" value="F:oxidoreductase activity"/>
    <property type="evidence" value="ECO:0007669"/>
    <property type="project" value="InterPro"/>
</dbReference>
<dbReference type="Gene3D" id="3.90.180.10">
    <property type="entry name" value="Medium-chain alcohol dehydrogenases, catalytic domain"/>
    <property type="match status" value="1"/>
</dbReference>
<evidence type="ECO:0000313" key="4">
    <source>
        <dbReference type="Proteomes" id="UP000190037"/>
    </source>
</evidence>
<keyword evidence="1" id="KW-0521">NADP</keyword>
<dbReference type="SMART" id="SM00829">
    <property type="entry name" value="PKS_ER"/>
    <property type="match status" value="1"/>
</dbReference>
<evidence type="ECO:0000256" key="1">
    <source>
        <dbReference type="ARBA" id="ARBA00022857"/>
    </source>
</evidence>
<dbReference type="Pfam" id="PF08240">
    <property type="entry name" value="ADH_N"/>
    <property type="match status" value="1"/>
</dbReference>
<dbReference type="Gene3D" id="3.40.50.720">
    <property type="entry name" value="NAD(P)-binding Rossmann-like Domain"/>
    <property type="match status" value="1"/>
</dbReference>
<dbReference type="EMBL" id="MWQN01000001">
    <property type="protein sequence ID" value="OPC80426.1"/>
    <property type="molecule type" value="Genomic_DNA"/>
</dbReference>
<dbReference type="InterPro" id="IPR013149">
    <property type="entry name" value="ADH-like_C"/>
</dbReference>
<name>A0A1T3NUG2_9ACTN</name>
<organism evidence="3 4">
    <name type="scientific">Embleya scabrispora</name>
    <dbReference type="NCBI Taxonomy" id="159449"/>
    <lineage>
        <taxon>Bacteria</taxon>
        <taxon>Bacillati</taxon>
        <taxon>Actinomycetota</taxon>
        <taxon>Actinomycetes</taxon>
        <taxon>Kitasatosporales</taxon>
        <taxon>Streptomycetaceae</taxon>
        <taxon>Embleya</taxon>
    </lineage>
</organism>